<accession>A0AAE9YZS8</accession>
<evidence type="ECO:0000256" key="8">
    <source>
        <dbReference type="SAM" id="MobiDB-lite"/>
    </source>
</evidence>
<evidence type="ECO:0000313" key="11">
    <source>
        <dbReference type="EMBL" id="WDE02627.1"/>
    </source>
</evidence>
<evidence type="ECO:0000256" key="7">
    <source>
        <dbReference type="PROSITE-ProRule" id="PRU00433"/>
    </source>
</evidence>
<keyword evidence="12" id="KW-1185">Reference proteome</keyword>
<dbReference type="Pfam" id="PF03150">
    <property type="entry name" value="CCP_MauG"/>
    <property type="match status" value="1"/>
</dbReference>
<keyword evidence="4" id="KW-0732">Signal</keyword>
<feature type="domain" description="Fibronectin type-III" evidence="9">
    <location>
        <begin position="36"/>
        <end position="121"/>
    </location>
</feature>
<evidence type="ECO:0000256" key="6">
    <source>
        <dbReference type="ARBA" id="ARBA00023004"/>
    </source>
</evidence>
<dbReference type="GO" id="GO:0030313">
    <property type="term" value="C:cell envelope"/>
    <property type="evidence" value="ECO:0007669"/>
    <property type="project" value="UniProtKB-SubCell"/>
</dbReference>
<dbReference type="PROSITE" id="PS51007">
    <property type="entry name" value="CYTC"/>
    <property type="match status" value="1"/>
</dbReference>
<dbReference type="AlphaFoldDB" id="A0AAE9YZS8"/>
<dbReference type="InterPro" id="IPR004852">
    <property type="entry name" value="Di-haem_cyt_c_peroxidsae"/>
</dbReference>
<protein>
    <recommendedName>
        <fullName evidence="13">Cytochrome C peroxidase</fullName>
    </recommendedName>
</protein>
<dbReference type="GO" id="GO:0004130">
    <property type="term" value="F:cytochrome-c peroxidase activity"/>
    <property type="evidence" value="ECO:0007669"/>
    <property type="project" value="TreeGrafter"/>
</dbReference>
<evidence type="ECO:0008006" key="13">
    <source>
        <dbReference type="Google" id="ProtNLM"/>
    </source>
</evidence>
<sequence length="599" mass="65616">MNIYLKLRNNIIYPFSFLSLFLLITAKEAHAETDIQPQQLIVNALSASEIGLSWQAPQDSATVKEYLIFRNGEQIAVTQETRFIDSELSANSSYSYYIVGTDEQSAPGEPSNSDTAKTLVSDDNDGLNNGSVITLVNLNLRDVCGVRTIAAVPAENLDSCLDKVIEAFALQEGVEDIRAFVARLRRQEDPALVNLGMRLFHSKSLSQNNDTSCSSCHHPAIGCGSDGLSLPIGVDADNPDLLGPGRADGNTVPLVGRHSPQICNSALWVHSMFWDQRIVLEGFRTDPVGQVSTKEIRTPERDVTRSMAAEVDNTDPLRLLIAQAHFPVTAAEEMGDTTGFDSPQSYRNHIATKLTTDWKDEFNQVYGSEEVTFMRTARALAAYEASFLFIDNPFFDYVGGNHNSLTEDEKRGALFFYTGAGCSNCHDGAFFTPDRTRPPLYPQIGANAVGDGNNQEQFRMPSLLNIGLTAPYGDKGVFPTLERVIEHYSNTHQSLVDYYENNETCDLPQFQHLSDEACQSVVGGGKEYVLARSETDGTIDAPTPNFTEQEVAYLAAFLHSLTDKSAMAGSNEINALIPPRDGGPDGNQLDAEDKDGNPL</sequence>
<feature type="region of interest" description="Disordered" evidence="8">
    <location>
        <begin position="573"/>
        <end position="599"/>
    </location>
</feature>
<evidence type="ECO:0000256" key="5">
    <source>
        <dbReference type="ARBA" id="ARBA00023002"/>
    </source>
</evidence>
<dbReference type="GO" id="GO:0020037">
    <property type="term" value="F:heme binding"/>
    <property type="evidence" value="ECO:0007669"/>
    <property type="project" value="InterPro"/>
</dbReference>
<dbReference type="InterPro" id="IPR009056">
    <property type="entry name" value="Cyt_c-like_dom"/>
</dbReference>
<dbReference type="KEGG" id="tact:SG35_029935"/>
<organism evidence="11 12">
    <name type="scientific">Thalassomonas actiniarum</name>
    <dbReference type="NCBI Taxonomy" id="485447"/>
    <lineage>
        <taxon>Bacteria</taxon>
        <taxon>Pseudomonadati</taxon>
        <taxon>Pseudomonadota</taxon>
        <taxon>Gammaproteobacteria</taxon>
        <taxon>Alteromonadales</taxon>
        <taxon>Colwelliaceae</taxon>
        <taxon>Thalassomonas</taxon>
    </lineage>
</organism>
<keyword evidence="3 7" id="KW-0479">Metal-binding</keyword>
<dbReference type="PROSITE" id="PS50853">
    <property type="entry name" value="FN3"/>
    <property type="match status" value="1"/>
</dbReference>
<dbReference type="Proteomes" id="UP000032568">
    <property type="component" value="Chromosome pTact"/>
</dbReference>
<dbReference type="EMBL" id="CP059736">
    <property type="protein sequence ID" value="WDE02627.1"/>
    <property type="molecule type" value="Genomic_DNA"/>
</dbReference>
<proteinExistence type="predicted"/>
<dbReference type="PANTHER" id="PTHR30600">
    <property type="entry name" value="CYTOCHROME C PEROXIDASE-RELATED"/>
    <property type="match status" value="1"/>
</dbReference>
<reference evidence="11 12" key="2">
    <citation type="journal article" date="2022" name="Mar. Drugs">
        <title>Bioassay-Guided Fractionation Leads to the Detection of Cholic Acid Generated by the Rare Thalassomonas sp.</title>
        <authorList>
            <person name="Pheiffer F."/>
            <person name="Schneider Y.K."/>
            <person name="Hansen E.H."/>
            <person name="Andersen J.H."/>
            <person name="Isaksson J."/>
            <person name="Busche T."/>
            <person name="R C."/>
            <person name="Kalinowski J."/>
            <person name="Zyl L.V."/>
            <person name="Trindade M."/>
        </authorList>
    </citation>
    <scope>NUCLEOTIDE SEQUENCE [LARGE SCALE GENOMIC DNA]</scope>
    <source>
        <strain evidence="11 12">A5K-106</strain>
    </source>
</reference>
<dbReference type="InterPro" id="IPR013783">
    <property type="entry name" value="Ig-like_fold"/>
</dbReference>
<reference evidence="11 12" key="1">
    <citation type="journal article" date="2015" name="Genome Announc.">
        <title>Draft Genome Sequences of Marine Isolates of Thalassomonas viridans and Thalassomonas actiniarum.</title>
        <authorList>
            <person name="Olonade I."/>
            <person name="van Zyl L.J."/>
            <person name="Trindade M."/>
        </authorList>
    </citation>
    <scope>NUCLEOTIDE SEQUENCE [LARGE SCALE GENOMIC DNA]</scope>
    <source>
        <strain evidence="11 12">A5K-106</strain>
    </source>
</reference>
<dbReference type="SUPFAM" id="SSF46626">
    <property type="entry name" value="Cytochrome c"/>
    <property type="match status" value="2"/>
</dbReference>
<dbReference type="InterPro" id="IPR036909">
    <property type="entry name" value="Cyt_c-like_dom_sf"/>
</dbReference>
<evidence type="ECO:0000313" key="12">
    <source>
        <dbReference type="Proteomes" id="UP000032568"/>
    </source>
</evidence>
<evidence type="ECO:0000259" key="10">
    <source>
        <dbReference type="PROSITE" id="PS51007"/>
    </source>
</evidence>
<dbReference type="InterPro" id="IPR051395">
    <property type="entry name" value="Cytochrome_c_Peroxidase/MauG"/>
</dbReference>
<dbReference type="GO" id="GO:0046872">
    <property type="term" value="F:metal ion binding"/>
    <property type="evidence" value="ECO:0007669"/>
    <property type="project" value="UniProtKB-KW"/>
</dbReference>
<dbReference type="GO" id="GO:0009055">
    <property type="term" value="F:electron transfer activity"/>
    <property type="evidence" value="ECO:0007669"/>
    <property type="project" value="InterPro"/>
</dbReference>
<name>A0AAE9YZS8_9GAMM</name>
<dbReference type="SUPFAM" id="SSF49265">
    <property type="entry name" value="Fibronectin type III"/>
    <property type="match status" value="1"/>
</dbReference>
<dbReference type="PANTHER" id="PTHR30600:SF10">
    <property type="entry name" value="BLL6722 PROTEIN"/>
    <property type="match status" value="1"/>
</dbReference>
<evidence type="ECO:0000259" key="9">
    <source>
        <dbReference type="PROSITE" id="PS50853"/>
    </source>
</evidence>
<evidence type="ECO:0000256" key="2">
    <source>
        <dbReference type="ARBA" id="ARBA00022617"/>
    </source>
</evidence>
<gene>
    <name evidence="11" type="ORF">SG35_029935</name>
</gene>
<comment type="subcellular location">
    <subcellularLocation>
        <location evidence="1">Cell envelope</location>
    </subcellularLocation>
</comment>
<dbReference type="Gene3D" id="2.60.40.10">
    <property type="entry name" value="Immunoglobulins"/>
    <property type="match status" value="1"/>
</dbReference>
<feature type="domain" description="Cytochrome c" evidence="10">
    <location>
        <begin position="407"/>
        <end position="562"/>
    </location>
</feature>
<keyword evidence="2 7" id="KW-0349">Heme</keyword>
<dbReference type="InterPro" id="IPR003961">
    <property type="entry name" value="FN3_dom"/>
</dbReference>
<evidence type="ECO:0000256" key="1">
    <source>
        <dbReference type="ARBA" id="ARBA00004196"/>
    </source>
</evidence>
<evidence type="ECO:0000256" key="3">
    <source>
        <dbReference type="ARBA" id="ARBA00022723"/>
    </source>
</evidence>
<keyword evidence="6 7" id="KW-0408">Iron</keyword>
<dbReference type="InterPro" id="IPR036116">
    <property type="entry name" value="FN3_sf"/>
</dbReference>
<keyword evidence="5" id="KW-0560">Oxidoreductase</keyword>
<evidence type="ECO:0000256" key="4">
    <source>
        <dbReference type="ARBA" id="ARBA00022729"/>
    </source>
</evidence>
<dbReference type="RefSeq" id="WP_053043398.1">
    <property type="nucleotide sequence ID" value="NZ_CP059736.1"/>
</dbReference>
<dbReference type="Gene3D" id="1.10.760.10">
    <property type="entry name" value="Cytochrome c-like domain"/>
    <property type="match status" value="2"/>
</dbReference>